<sequence>MPFATEQLDSAIQSVRDNTPKLHFQRQVSHWIGDSDAPAFADDRTEKLDELFSKLKFNFLEQTTKETFIKRALAQPPQMCQTNEINESETRIRALKSDLKKYKRETEKEQERLSCLIGQVVQEHEHLIKSSALAEEVRDRIDPLETEIATLLQSFDPEKKTLSELLAMNEKMRVPVQELQIRVQELNRKLEQTAELKQKRIMENNEARATLNALRTKVAEAKQTIQLRDPNMDQYLIWCQHWTSKLLELQGIQSVVAVNTHTLHITFDTLLTPSSNLPRGSIILCLEINTASGVFRKRHISGTLQNSKLNISDIVTRVNKGYASLHRDTAGNGAEQQRVGEMMRLITLQIRKRLELRVQRAQEKAFLEAQEDLHVCWDEDMGLVEVGVGRSDGMEDGGETIVQVLLDDAYPEAIGCMQVMDVLPTGGLSVQDLQLKIHANGILTVTQLVTSMR</sequence>
<dbReference type="GO" id="GO:0000776">
    <property type="term" value="C:kinetochore"/>
    <property type="evidence" value="ECO:0007669"/>
    <property type="project" value="InterPro"/>
</dbReference>
<evidence type="ECO:0000259" key="2">
    <source>
        <dbReference type="Pfam" id="PF20882"/>
    </source>
</evidence>
<dbReference type="PANTHER" id="PTHR37329:SF1">
    <property type="entry name" value="KINETOCHORE PROTEIN SOS7"/>
    <property type="match status" value="1"/>
</dbReference>
<dbReference type="GO" id="GO:0034501">
    <property type="term" value="P:protein localization to kinetochore"/>
    <property type="evidence" value="ECO:0007669"/>
    <property type="project" value="InterPro"/>
</dbReference>
<dbReference type="OrthoDB" id="18959at2759"/>
<dbReference type="PANTHER" id="PTHR37329">
    <property type="entry name" value="KINETOCHORE PROTEIN SOS7"/>
    <property type="match status" value="1"/>
</dbReference>
<comment type="caution">
    <text evidence="3">The sequence shown here is derived from an EMBL/GenBank/DDBJ whole genome shotgun (WGS) entry which is preliminary data.</text>
</comment>
<dbReference type="InterPro" id="IPR037475">
    <property type="entry name" value="Sos7"/>
</dbReference>
<name>A0A507FNQ6_9FUNG</name>
<keyword evidence="4" id="KW-1185">Reference proteome</keyword>
<proteinExistence type="predicted"/>
<accession>A0A507FNQ6</accession>
<dbReference type="EMBL" id="QEAP01000012">
    <property type="protein sequence ID" value="TPX77934.1"/>
    <property type="molecule type" value="Genomic_DNA"/>
</dbReference>
<reference evidence="3 4" key="1">
    <citation type="journal article" date="2019" name="Sci. Rep.">
        <title>Comparative genomics of chytrid fungi reveal insights into the obligate biotrophic and pathogenic lifestyle of Synchytrium endobioticum.</title>
        <authorList>
            <person name="van de Vossenberg B.T.L.H."/>
            <person name="Warris S."/>
            <person name="Nguyen H.D.T."/>
            <person name="van Gent-Pelzer M.P.E."/>
            <person name="Joly D.L."/>
            <person name="van de Geest H.C."/>
            <person name="Bonants P.J.M."/>
            <person name="Smith D.S."/>
            <person name="Levesque C.A."/>
            <person name="van der Lee T.A.J."/>
        </authorList>
    </citation>
    <scope>NUCLEOTIDE SEQUENCE [LARGE SCALE GENOMIC DNA]</scope>
    <source>
        <strain evidence="3 4">CBS 675.73</strain>
    </source>
</reference>
<protein>
    <recommendedName>
        <fullName evidence="2">Kinetochore protein Sos7 coiled-coil domain-containing protein</fullName>
    </recommendedName>
</protein>
<organism evidence="3 4">
    <name type="scientific">Chytriomyces confervae</name>
    <dbReference type="NCBI Taxonomy" id="246404"/>
    <lineage>
        <taxon>Eukaryota</taxon>
        <taxon>Fungi</taxon>
        <taxon>Fungi incertae sedis</taxon>
        <taxon>Chytridiomycota</taxon>
        <taxon>Chytridiomycota incertae sedis</taxon>
        <taxon>Chytridiomycetes</taxon>
        <taxon>Chytridiales</taxon>
        <taxon>Chytriomycetaceae</taxon>
        <taxon>Chytriomyces</taxon>
    </lineage>
</organism>
<keyword evidence="1" id="KW-0175">Coiled coil</keyword>
<dbReference type="InterPro" id="IPR048781">
    <property type="entry name" value="Sos7_CC"/>
</dbReference>
<gene>
    <name evidence="3" type="ORF">CcCBS67573_g00803</name>
</gene>
<feature type="coiled-coil region" evidence="1">
    <location>
        <begin position="85"/>
        <end position="119"/>
    </location>
</feature>
<feature type="coiled-coil region" evidence="1">
    <location>
        <begin position="176"/>
        <end position="224"/>
    </location>
</feature>
<dbReference type="AlphaFoldDB" id="A0A507FNQ6"/>
<evidence type="ECO:0000313" key="3">
    <source>
        <dbReference type="EMBL" id="TPX77934.1"/>
    </source>
</evidence>
<evidence type="ECO:0000256" key="1">
    <source>
        <dbReference type="SAM" id="Coils"/>
    </source>
</evidence>
<dbReference type="GO" id="GO:0051315">
    <property type="term" value="P:attachment of mitotic spindle microtubules to kinetochore"/>
    <property type="evidence" value="ECO:0007669"/>
    <property type="project" value="TreeGrafter"/>
</dbReference>
<feature type="domain" description="Kinetochore protein Sos7 coiled-coil" evidence="2">
    <location>
        <begin position="50"/>
        <end position="124"/>
    </location>
</feature>
<dbReference type="Proteomes" id="UP000320333">
    <property type="component" value="Unassembled WGS sequence"/>
</dbReference>
<dbReference type="STRING" id="246404.A0A507FNQ6"/>
<evidence type="ECO:0000313" key="4">
    <source>
        <dbReference type="Proteomes" id="UP000320333"/>
    </source>
</evidence>
<dbReference type="Pfam" id="PF20882">
    <property type="entry name" value="Sos7"/>
    <property type="match status" value="1"/>
</dbReference>